<keyword evidence="14" id="KW-1185">Reference proteome</keyword>
<feature type="transmembrane region" description="Helical" evidence="10">
    <location>
        <begin position="268"/>
        <end position="292"/>
    </location>
</feature>
<dbReference type="CDD" id="cd12913">
    <property type="entry name" value="PDC1_MCP_like"/>
    <property type="match status" value="1"/>
</dbReference>
<reference evidence="14" key="1">
    <citation type="journal article" date="2019" name="Int. J. Syst. Evol. Microbiol.">
        <title>The Global Catalogue of Microorganisms (GCM) 10K type strain sequencing project: providing services to taxonomists for standard genome sequencing and annotation.</title>
        <authorList>
            <consortium name="The Broad Institute Genomics Platform"/>
            <consortium name="The Broad Institute Genome Sequencing Center for Infectious Disease"/>
            <person name="Wu L."/>
            <person name="Ma J."/>
        </authorList>
    </citation>
    <scope>NUCLEOTIDE SEQUENCE [LARGE SCALE GENOMIC DNA]</scope>
    <source>
        <strain evidence="14">LMG 29894</strain>
    </source>
</reference>
<gene>
    <name evidence="13" type="ORF">ACFOW7_05860</name>
</gene>
<dbReference type="RefSeq" id="WP_378162044.1">
    <property type="nucleotide sequence ID" value="NZ_JBHSBU010000001.1"/>
</dbReference>
<comment type="caution">
    <text evidence="13">The sequence shown here is derived from an EMBL/GenBank/DDBJ whole genome shotgun (WGS) entry which is preliminary data.</text>
</comment>
<dbReference type="InterPro" id="IPR003660">
    <property type="entry name" value="HAMP_dom"/>
</dbReference>
<dbReference type="InterPro" id="IPR004089">
    <property type="entry name" value="MCPsignal_dom"/>
</dbReference>
<evidence type="ECO:0000256" key="9">
    <source>
        <dbReference type="PROSITE-ProRule" id="PRU00284"/>
    </source>
</evidence>
<evidence type="ECO:0000259" key="11">
    <source>
        <dbReference type="PROSITE" id="PS50111"/>
    </source>
</evidence>
<dbReference type="PROSITE" id="PS50885">
    <property type="entry name" value="HAMP"/>
    <property type="match status" value="1"/>
</dbReference>
<dbReference type="SUPFAM" id="SSF103190">
    <property type="entry name" value="Sensory domain-like"/>
    <property type="match status" value="1"/>
</dbReference>
<evidence type="ECO:0000313" key="13">
    <source>
        <dbReference type="EMBL" id="MFC4158886.1"/>
    </source>
</evidence>
<evidence type="ECO:0000256" key="1">
    <source>
        <dbReference type="ARBA" id="ARBA00004651"/>
    </source>
</evidence>
<dbReference type="Pfam" id="PF00672">
    <property type="entry name" value="HAMP"/>
    <property type="match status" value="1"/>
</dbReference>
<accession>A0ABV8MNJ9</accession>
<evidence type="ECO:0000256" key="7">
    <source>
        <dbReference type="ARBA" id="ARBA00023224"/>
    </source>
</evidence>
<sequence length="623" mass="66427">MQSLRSKLIVAVSALVALTAIVLTIVAYQRLRTDLFESLQGQTSEAANAYAKTVDDWLTGKAQIVTALGAAATQSDPLPYLQMIANTSSFDTTYIGYPDRRIIFSKPQNLPADYDPTSRPWYQQAVSAGKTIITEPYSDAATKKLVLSLASPAGTPVTAVVAADVFMDGLVASVLSARLAHQGYAFIVDGQGKVLVHANEARLMKPASELGTELEATRIKQWAEGDVMVETTIDGAGKFVRFKRIPTTGWYLAVVIDRQSALAPLGRLLTFSVILVVGLLLLVIPLSAVLIGRMLSGLLRIRDAMRAIASGGGDLTRRIDVHGHDEIAQTAQAFNQFQEQLRQMFVAVQSEAAQLTGGVNDIAGITRRMAQDSRVLADHGASNGAAIEQLTTSIAHIAEYANQANRQVDSTGQLSTEGAASIERVSAEIGKSAQAVRELASLFGEVNQRANEIGGIVQVIKEIADQTNLLALNAAIEAARAGEMGRGFAVVADEVRKLAERTGQATLQITGMITGMRDATQSASANMGRTLSAVEAGAGLAHETAQSIAQIQASMDQVVNNMREIAHSTSEQHQAATLMAQNTERVTNQLHASDEALQSVTTTLHNLNELAGAIRSLFAQFKV</sequence>
<comment type="subcellular location">
    <subcellularLocation>
        <location evidence="1">Cell membrane</location>
        <topology evidence="1">Multi-pass membrane protein</topology>
    </subcellularLocation>
</comment>
<keyword evidence="3" id="KW-0145">Chemotaxis</keyword>
<keyword evidence="2" id="KW-1003">Cell membrane</keyword>
<dbReference type="PANTHER" id="PTHR32089:SF117">
    <property type="entry name" value="METHYL ACCEPTING SENSORY TRANSDUCER WITH CACHE_1 SMALL MOLECULE BINDING DOMAIN"/>
    <property type="match status" value="1"/>
</dbReference>
<dbReference type="SMART" id="SM00304">
    <property type="entry name" value="HAMP"/>
    <property type="match status" value="1"/>
</dbReference>
<dbReference type="CDD" id="cd11386">
    <property type="entry name" value="MCP_signal"/>
    <property type="match status" value="1"/>
</dbReference>
<dbReference type="Gene3D" id="1.10.287.950">
    <property type="entry name" value="Methyl-accepting chemotaxis protein"/>
    <property type="match status" value="1"/>
</dbReference>
<dbReference type="Proteomes" id="UP001595791">
    <property type="component" value="Unassembled WGS sequence"/>
</dbReference>
<protein>
    <submittedName>
        <fullName evidence="13">Methyl-accepting chemotaxis protein</fullName>
    </submittedName>
</protein>
<evidence type="ECO:0000256" key="5">
    <source>
        <dbReference type="ARBA" id="ARBA00022989"/>
    </source>
</evidence>
<dbReference type="EMBL" id="JBHSBU010000001">
    <property type="protein sequence ID" value="MFC4158886.1"/>
    <property type="molecule type" value="Genomic_DNA"/>
</dbReference>
<dbReference type="PANTHER" id="PTHR32089">
    <property type="entry name" value="METHYL-ACCEPTING CHEMOTAXIS PROTEIN MCPB"/>
    <property type="match status" value="1"/>
</dbReference>
<organism evidence="13 14">
    <name type="scientific">Chitinimonas lacunae</name>
    <dbReference type="NCBI Taxonomy" id="1963018"/>
    <lineage>
        <taxon>Bacteria</taxon>
        <taxon>Pseudomonadati</taxon>
        <taxon>Pseudomonadota</taxon>
        <taxon>Betaproteobacteria</taxon>
        <taxon>Neisseriales</taxon>
        <taxon>Chitinibacteraceae</taxon>
        <taxon>Chitinimonas</taxon>
    </lineage>
</organism>
<evidence type="ECO:0000256" key="6">
    <source>
        <dbReference type="ARBA" id="ARBA00023136"/>
    </source>
</evidence>
<evidence type="ECO:0000256" key="3">
    <source>
        <dbReference type="ARBA" id="ARBA00022500"/>
    </source>
</evidence>
<feature type="domain" description="Methyl-accepting transducer" evidence="11">
    <location>
        <begin position="351"/>
        <end position="587"/>
    </location>
</feature>
<keyword evidence="4 10" id="KW-0812">Transmembrane</keyword>
<evidence type="ECO:0000259" key="12">
    <source>
        <dbReference type="PROSITE" id="PS50885"/>
    </source>
</evidence>
<dbReference type="InterPro" id="IPR029151">
    <property type="entry name" value="Sensor-like_sf"/>
</dbReference>
<keyword evidence="5 10" id="KW-1133">Transmembrane helix</keyword>
<dbReference type="CDD" id="cd06225">
    <property type="entry name" value="HAMP"/>
    <property type="match status" value="1"/>
</dbReference>
<dbReference type="CDD" id="cd12912">
    <property type="entry name" value="PDC2_MCP_like"/>
    <property type="match status" value="1"/>
</dbReference>
<keyword evidence="6 10" id="KW-0472">Membrane</keyword>
<dbReference type="PROSITE" id="PS50111">
    <property type="entry name" value="CHEMOTAXIS_TRANSDUC_2"/>
    <property type="match status" value="1"/>
</dbReference>
<dbReference type="InterPro" id="IPR033479">
    <property type="entry name" value="dCache_1"/>
</dbReference>
<keyword evidence="7 9" id="KW-0807">Transducer</keyword>
<dbReference type="SMART" id="SM00283">
    <property type="entry name" value="MA"/>
    <property type="match status" value="1"/>
</dbReference>
<evidence type="ECO:0000313" key="14">
    <source>
        <dbReference type="Proteomes" id="UP001595791"/>
    </source>
</evidence>
<evidence type="ECO:0000256" key="8">
    <source>
        <dbReference type="ARBA" id="ARBA00029447"/>
    </source>
</evidence>
<name>A0ABV8MNJ9_9NEIS</name>
<feature type="domain" description="HAMP" evidence="12">
    <location>
        <begin position="292"/>
        <end position="346"/>
    </location>
</feature>
<dbReference type="Pfam" id="PF00015">
    <property type="entry name" value="MCPsignal"/>
    <property type="match status" value="1"/>
</dbReference>
<dbReference type="Gene3D" id="3.30.450.20">
    <property type="entry name" value="PAS domain"/>
    <property type="match status" value="2"/>
</dbReference>
<proteinExistence type="inferred from homology"/>
<dbReference type="SUPFAM" id="SSF58104">
    <property type="entry name" value="Methyl-accepting chemotaxis protein (MCP) signaling domain"/>
    <property type="match status" value="1"/>
</dbReference>
<comment type="similarity">
    <text evidence="8">Belongs to the methyl-accepting chemotaxis (MCP) protein family.</text>
</comment>
<evidence type="ECO:0000256" key="2">
    <source>
        <dbReference type="ARBA" id="ARBA00022475"/>
    </source>
</evidence>
<evidence type="ECO:0000256" key="10">
    <source>
        <dbReference type="SAM" id="Phobius"/>
    </source>
</evidence>
<evidence type="ECO:0000256" key="4">
    <source>
        <dbReference type="ARBA" id="ARBA00022692"/>
    </source>
</evidence>
<dbReference type="Pfam" id="PF02743">
    <property type="entry name" value="dCache_1"/>
    <property type="match status" value="1"/>
</dbReference>